<evidence type="ECO:0000259" key="1">
    <source>
        <dbReference type="Pfam" id="PF24299"/>
    </source>
</evidence>
<dbReference type="Pfam" id="PF24299">
    <property type="entry name" value="DUF7483"/>
    <property type="match status" value="1"/>
</dbReference>
<gene>
    <name evidence="2" type="ORF">LCGC14_1763280</name>
</gene>
<name>A0A0F9H0C9_9ZZZZ</name>
<feature type="non-terminal residue" evidence="2">
    <location>
        <position position="495"/>
    </location>
</feature>
<protein>
    <recommendedName>
        <fullName evidence="1">DUF7483 domain-containing protein</fullName>
    </recommendedName>
</protein>
<dbReference type="EMBL" id="LAZR01016431">
    <property type="protein sequence ID" value="KKM04534.1"/>
    <property type="molecule type" value="Genomic_DNA"/>
</dbReference>
<organism evidence="2">
    <name type="scientific">marine sediment metagenome</name>
    <dbReference type="NCBI Taxonomy" id="412755"/>
    <lineage>
        <taxon>unclassified sequences</taxon>
        <taxon>metagenomes</taxon>
        <taxon>ecological metagenomes</taxon>
    </lineage>
</organism>
<evidence type="ECO:0000313" key="2">
    <source>
        <dbReference type="EMBL" id="KKM04534.1"/>
    </source>
</evidence>
<dbReference type="InterPro" id="IPR055906">
    <property type="entry name" value="DUF7483"/>
</dbReference>
<proteinExistence type="predicted"/>
<accession>A0A0F9H0C9</accession>
<comment type="caution">
    <text evidence="2">The sequence shown here is derived from an EMBL/GenBank/DDBJ whole genome shotgun (WGS) entry which is preliminary data.</text>
</comment>
<feature type="domain" description="DUF7483" evidence="1">
    <location>
        <begin position="240"/>
        <end position="495"/>
    </location>
</feature>
<dbReference type="AlphaFoldDB" id="A0A0F9H0C9"/>
<reference evidence="2" key="1">
    <citation type="journal article" date="2015" name="Nature">
        <title>Complex archaea that bridge the gap between prokaryotes and eukaryotes.</title>
        <authorList>
            <person name="Spang A."/>
            <person name="Saw J.H."/>
            <person name="Jorgensen S.L."/>
            <person name="Zaremba-Niedzwiedzka K."/>
            <person name="Martijn J."/>
            <person name="Lind A.E."/>
            <person name="van Eijk R."/>
            <person name="Schleper C."/>
            <person name="Guy L."/>
            <person name="Ettema T.J."/>
        </authorList>
    </citation>
    <scope>NUCLEOTIDE SEQUENCE</scope>
</reference>
<sequence length="495" mass="52714">MNLAATDQVTDSPTNNFCTMNPLSPVGTPPTYTEGNLQVHDGTVHAITATDIITHKAYWEIYINTFSSGGLLWGIWDITGNPADASSYTAAAVYCWIASSTGAGDYYVAGVDDSGAHGNTAATDKLMFAYDPDTGKFWLGVNGVWNEGDPAAGTGAGMTVGAGIRARMTPYYATNGGAGGGLSHFNFGQDSTNVSTGNADDNGYGDFEYDVPAGFLALCSANMTDPSWMTDYTEDYVDDGFNVVLYTGNSTTGQSITGVGHQPDMVVIKNRETVVEWKVIDSVRGATKELNWDSTNAESTDAQGLTSFDADGFTLGTTSDTGYNENTKDMVSYNWKESTTYGFDIVQFTGTSSAHTENHGLGVVPECIILLCETAGQNHAVYHIGMDASAPEDYGMFLDLTLVRQDNTALWNDTAPTSSVFTVGTAGDTNGSGKVYVGYLFASIEGFSKFGSYEGNGSVDGPFLYCGFRPAFVIVKGVTSPQTWMVTDAMRDTYN</sequence>